<name>A0ABP9M144_9FLAO</name>
<dbReference type="Proteomes" id="UP001500353">
    <property type="component" value="Unassembled WGS sequence"/>
</dbReference>
<evidence type="ECO:0000313" key="2">
    <source>
        <dbReference type="EMBL" id="GAA5087358.1"/>
    </source>
</evidence>
<proteinExistence type="predicted"/>
<accession>A0ABP9M144</accession>
<feature type="region of interest" description="Disordered" evidence="1">
    <location>
        <begin position="209"/>
        <end position="235"/>
    </location>
</feature>
<feature type="compositionally biased region" description="Basic and acidic residues" evidence="1">
    <location>
        <begin position="215"/>
        <end position="235"/>
    </location>
</feature>
<protein>
    <recommendedName>
        <fullName evidence="4">GLPGLI family protein</fullName>
    </recommendedName>
</protein>
<dbReference type="Pfam" id="PF09697">
    <property type="entry name" value="Porph_ging"/>
    <property type="match status" value="1"/>
</dbReference>
<keyword evidence="3" id="KW-1185">Reference proteome</keyword>
<evidence type="ECO:0000313" key="3">
    <source>
        <dbReference type="Proteomes" id="UP001500353"/>
    </source>
</evidence>
<dbReference type="InterPro" id="IPR005901">
    <property type="entry name" value="GLPGLI"/>
</dbReference>
<gene>
    <name evidence="2" type="ORF">GCM10023210_10090</name>
</gene>
<dbReference type="EMBL" id="BAABHX010000002">
    <property type="protein sequence ID" value="GAA5087358.1"/>
    <property type="molecule type" value="Genomic_DNA"/>
</dbReference>
<sequence>MNYKKDSLSDEISHRVMILLVEKDKTKFTSYEQLINDSLYVKYQQKKSSSFRKYDYDYDFMTIANNRTQEISKFKLLGIYLYELSTPISKLNWQIQNDTRKIGKFSCQKATLDFCGRKWEAWFTKEIPLNEGPYIFKGLPGLILSLKDSEGDYEFIFSGIQKSSADSIDDKSMKSLPVKEVQLEKVSLEYYNDPYKELKSGAFGSYMITSPNDPSPKKPDFNKMAKEKQESIRKENNPIELCKAIKYP</sequence>
<dbReference type="NCBIfam" id="TIGR01200">
    <property type="entry name" value="GLPGLI"/>
    <property type="match status" value="1"/>
</dbReference>
<evidence type="ECO:0008006" key="4">
    <source>
        <dbReference type="Google" id="ProtNLM"/>
    </source>
</evidence>
<organism evidence="2 3">
    <name type="scientific">Chryseobacterium ginsengisoli</name>
    <dbReference type="NCBI Taxonomy" id="363853"/>
    <lineage>
        <taxon>Bacteria</taxon>
        <taxon>Pseudomonadati</taxon>
        <taxon>Bacteroidota</taxon>
        <taxon>Flavobacteriia</taxon>
        <taxon>Flavobacteriales</taxon>
        <taxon>Weeksellaceae</taxon>
        <taxon>Chryseobacterium group</taxon>
        <taxon>Chryseobacterium</taxon>
    </lineage>
</organism>
<comment type="caution">
    <text evidence="2">The sequence shown here is derived from an EMBL/GenBank/DDBJ whole genome shotgun (WGS) entry which is preliminary data.</text>
</comment>
<reference evidence="3" key="1">
    <citation type="journal article" date="2019" name="Int. J. Syst. Evol. Microbiol.">
        <title>The Global Catalogue of Microorganisms (GCM) 10K type strain sequencing project: providing services to taxonomists for standard genome sequencing and annotation.</title>
        <authorList>
            <consortium name="The Broad Institute Genomics Platform"/>
            <consortium name="The Broad Institute Genome Sequencing Center for Infectious Disease"/>
            <person name="Wu L."/>
            <person name="Ma J."/>
        </authorList>
    </citation>
    <scope>NUCLEOTIDE SEQUENCE [LARGE SCALE GENOMIC DNA]</scope>
    <source>
        <strain evidence="3">JCM 18019</strain>
    </source>
</reference>
<evidence type="ECO:0000256" key="1">
    <source>
        <dbReference type="SAM" id="MobiDB-lite"/>
    </source>
</evidence>